<dbReference type="Pfam" id="PF00702">
    <property type="entry name" value="Hydrolase"/>
    <property type="match status" value="1"/>
</dbReference>
<evidence type="ECO:0000313" key="9">
    <source>
        <dbReference type="EMBL" id="CAB4737912.1"/>
    </source>
</evidence>
<evidence type="ECO:0000313" key="10">
    <source>
        <dbReference type="EMBL" id="CAB4774971.1"/>
    </source>
</evidence>
<dbReference type="EC" id="3.1.3.3" evidence="3"/>
<dbReference type="NCBIfam" id="NF010109">
    <property type="entry name" value="PRK13582.1"/>
    <property type="match status" value="1"/>
</dbReference>
<keyword evidence="4" id="KW-0028">Amino-acid biosynthesis</keyword>
<keyword evidence="8" id="KW-0718">Serine biosynthesis</keyword>
<dbReference type="Gene3D" id="3.90.1470.10">
    <property type="entry name" value="thrh gene product, domain 2"/>
    <property type="match status" value="1"/>
</dbReference>
<evidence type="ECO:0000313" key="11">
    <source>
        <dbReference type="EMBL" id="CAB4824528.1"/>
    </source>
</evidence>
<dbReference type="EMBL" id="CAFBLJ010000063">
    <property type="protein sequence ID" value="CAB4874650.1"/>
    <property type="molecule type" value="Genomic_DNA"/>
</dbReference>
<dbReference type="EMBL" id="CAEZYH010000192">
    <property type="protein sequence ID" value="CAB4737912.1"/>
    <property type="molecule type" value="Genomic_DNA"/>
</dbReference>
<evidence type="ECO:0000256" key="7">
    <source>
        <dbReference type="ARBA" id="ARBA00022842"/>
    </source>
</evidence>
<dbReference type="PANTHER" id="PTHR43344:SF2">
    <property type="entry name" value="PHOSPHOSERINE PHOSPHATASE"/>
    <property type="match status" value="1"/>
</dbReference>
<dbReference type="InterPro" id="IPR050582">
    <property type="entry name" value="HAD-like_SerB"/>
</dbReference>
<evidence type="ECO:0000313" key="12">
    <source>
        <dbReference type="EMBL" id="CAB4874650.1"/>
    </source>
</evidence>
<evidence type="ECO:0000256" key="2">
    <source>
        <dbReference type="ARBA" id="ARBA00005135"/>
    </source>
</evidence>
<comment type="pathway">
    <text evidence="2">Amino-acid biosynthesis; L-serine biosynthesis; L-serine from 3-phospho-D-glycerate: step 3/3.</text>
</comment>
<dbReference type="GO" id="GO:0005737">
    <property type="term" value="C:cytoplasm"/>
    <property type="evidence" value="ECO:0007669"/>
    <property type="project" value="TreeGrafter"/>
</dbReference>
<name>A0A6J7FFH4_9ZZZZ</name>
<dbReference type="InterPro" id="IPR036412">
    <property type="entry name" value="HAD-like_sf"/>
</dbReference>
<dbReference type="Gene3D" id="3.40.50.1000">
    <property type="entry name" value="HAD superfamily/HAD-like"/>
    <property type="match status" value="1"/>
</dbReference>
<dbReference type="EMBL" id="CAEZZP010000062">
    <property type="protein sequence ID" value="CAB4774971.1"/>
    <property type="molecule type" value="Genomic_DNA"/>
</dbReference>
<dbReference type="SUPFAM" id="SSF56784">
    <property type="entry name" value="HAD-like"/>
    <property type="match status" value="1"/>
</dbReference>
<evidence type="ECO:0000256" key="4">
    <source>
        <dbReference type="ARBA" id="ARBA00022605"/>
    </source>
</evidence>
<keyword evidence="6" id="KW-0378">Hydrolase</keyword>
<dbReference type="PANTHER" id="PTHR43344">
    <property type="entry name" value="PHOSPHOSERINE PHOSPHATASE"/>
    <property type="match status" value="1"/>
</dbReference>
<proteinExistence type="predicted"/>
<dbReference type="InterPro" id="IPR023214">
    <property type="entry name" value="HAD_sf"/>
</dbReference>
<keyword evidence="7" id="KW-0460">Magnesium</keyword>
<dbReference type="AlphaFoldDB" id="A0A6J7FFH4"/>
<dbReference type="GO" id="GO:0036424">
    <property type="term" value="F:L-phosphoserine phosphatase activity"/>
    <property type="evidence" value="ECO:0007669"/>
    <property type="project" value="TreeGrafter"/>
</dbReference>
<evidence type="ECO:0000256" key="3">
    <source>
        <dbReference type="ARBA" id="ARBA00012640"/>
    </source>
</evidence>
<dbReference type="GO" id="GO:0000287">
    <property type="term" value="F:magnesium ion binding"/>
    <property type="evidence" value="ECO:0007669"/>
    <property type="project" value="TreeGrafter"/>
</dbReference>
<reference evidence="13" key="1">
    <citation type="submission" date="2020-05" db="EMBL/GenBank/DDBJ databases">
        <authorList>
            <person name="Chiriac C."/>
            <person name="Salcher M."/>
            <person name="Ghai R."/>
            <person name="Kavagutti S V."/>
        </authorList>
    </citation>
    <scope>NUCLEOTIDE SEQUENCE</scope>
</reference>
<comment type="cofactor">
    <cofactor evidence="1">
        <name>Mg(2+)</name>
        <dbReference type="ChEBI" id="CHEBI:18420"/>
    </cofactor>
</comment>
<evidence type="ECO:0000256" key="8">
    <source>
        <dbReference type="ARBA" id="ARBA00023299"/>
    </source>
</evidence>
<dbReference type="EMBL" id="CAFBMF010000016">
    <property type="protein sequence ID" value="CAB4891710.1"/>
    <property type="molecule type" value="Genomic_DNA"/>
</dbReference>
<evidence type="ECO:0000256" key="6">
    <source>
        <dbReference type="ARBA" id="ARBA00022801"/>
    </source>
</evidence>
<dbReference type="EMBL" id="CAFAAL010000311">
    <property type="protein sequence ID" value="CAB4824528.1"/>
    <property type="molecule type" value="Genomic_DNA"/>
</dbReference>
<organism evidence="13">
    <name type="scientific">freshwater metagenome</name>
    <dbReference type="NCBI Taxonomy" id="449393"/>
    <lineage>
        <taxon>unclassified sequences</taxon>
        <taxon>metagenomes</taxon>
        <taxon>ecological metagenomes</taxon>
    </lineage>
</organism>
<dbReference type="NCBIfam" id="TIGR02137">
    <property type="entry name" value="HSK-PSP"/>
    <property type="match status" value="1"/>
</dbReference>
<evidence type="ECO:0000313" key="13">
    <source>
        <dbReference type="EMBL" id="CAB4891710.1"/>
    </source>
</evidence>
<gene>
    <name evidence="9" type="ORF">UFOPK2658_02107</name>
    <name evidence="10" type="ORF">UFOPK2880_01050</name>
    <name evidence="11" type="ORF">UFOPK3004_02032</name>
    <name evidence="12" type="ORF">UFOPK3304_01202</name>
    <name evidence="13" type="ORF">UFOPK3494_00410</name>
</gene>
<sequence>MAVAQQAHQTIVTLDLEGVLIPEIWIAVAETTGIPELRRTTRDEPDYDLLMRQRLAILDEHGLTMSSIEQVISTLRPLPGALDFLNALREISQLIILSDTFEQFGRPFMRQLGMPTLFCHRLIVENDRITDFELRQVDQKRHAVEAFKALNYRIVAAGDSYNDTAMLAAADAGFLFHAPENVIKEFPQFRAINDFETLLTAISESL</sequence>
<dbReference type="GO" id="GO:0006564">
    <property type="term" value="P:L-serine biosynthetic process"/>
    <property type="evidence" value="ECO:0007669"/>
    <property type="project" value="UniProtKB-KW"/>
</dbReference>
<protein>
    <recommendedName>
        <fullName evidence="3">phosphoserine phosphatase</fullName>
        <ecNumber evidence="3">3.1.3.3</ecNumber>
    </recommendedName>
</protein>
<keyword evidence="5" id="KW-0479">Metal-binding</keyword>
<evidence type="ECO:0000256" key="5">
    <source>
        <dbReference type="ARBA" id="ARBA00022723"/>
    </source>
</evidence>
<dbReference type="InterPro" id="IPR011863">
    <property type="entry name" value="HSK-PSP"/>
</dbReference>
<accession>A0A6J7FFH4</accession>
<evidence type="ECO:0000256" key="1">
    <source>
        <dbReference type="ARBA" id="ARBA00001946"/>
    </source>
</evidence>